<evidence type="ECO:0000256" key="5">
    <source>
        <dbReference type="ARBA" id="ARBA00022490"/>
    </source>
</evidence>
<feature type="compositionally biased region" description="Low complexity" evidence="10">
    <location>
        <begin position="159"/>
        <end position="172"/>
    </location>
</feature>
<dbReference type="Pfam" id="PF03153">
    <property type="entry name" value="TFIIA"/>
    <property type="match status" value="1"/>
</dbReference>
<accession>A0AAD6BRE2</accession>
<dbReference type="Proteomes" id="UP001219934">
    <property type="component" value="Unassembled WGS sequence"/>
</dbReference>
<comment type="caution">
    <text evidence="13">The sequence shown here is derived from an EMBL/GenBank/DDBJ whole genome shotgun (WGS) entry which is preliminary data.</text>
</comment>
<keyword evidence="9" id="KW-0539">Nucleus</keyword>
<feature type="region of interest" description="Disordered" evidence="10">
    <location>
        <begin position="13"/>
        <end position="39"/>
    </location>
</feature>
<keyword evidence="14" id="KW-1185">Reference proteome</keyword>
<name>A0AAD6BRE2_9TELE</name>
<dbReference type="InterPro" id="IPR009088">
    <property type="entry name" value="TFIIA_b-brl"/>
</dbReference>
<dbReference type="FunFam" id="1.10.287.100:FF:000001">
    <property type="entry name" value="Transcription initiation factor IIA subunit"/>
    <property type="match status" value="1"/>
</dbReference>
<dbReference type="EMBL" id="JAPTMU010000001">
    <property type="protein sequence ID" value="KAJ4949463.1"/>
    <property type="molecule type" value="Genomic_DNA"/>
</dbReference>
<dbReference type="AlphaFoldDB" id="A0AAD6BRE2"/>
<comment type="similarity">
    <text evidence="4">Belongs to the TFIIA subunit 1 family.</text>
</comment>
<dbReference type="InterPro" id="IPR004855">
    <property type="entry name" value="TFIIA_asu/bsu"/>
</dbReference>
<dbReference type="GO" id="GO:0005672">
    <property type="term" value="C:transcription factor TFIIA complex"/>
    <property type="evidence" value="ECO:0007669"/>
    <property type="project" value="InterPro"/>
</dbReference>
<gene>
    <name evidence="13" type="ORF">JOQ06_020978</name>
</gene>
<comment type="subcellular location">
    <subcellularLocation>
        <location evidence="2">Cytoplasm</location>
    </subcellularLocation>
    <subcellularLocation>
        <location evidence="1">Nucleus</location>
    </subcellularLocation>
</comment>
<dbReference type="InterPro" id="IPR050431">
    <property type="entry name" value="Adaptor_comp_med_subunit"/>
</dbReference>
<keyword evidence="6" id="KW-0254">Endocytosis</keyword>
<dbReference type="GO" id="GO:0005737">
    <property type="term" value="C:cytoplasm"/>
    <property type="evidence" value="ECO:0007669"/>
    <property type="project" value="UniProtKB-SubCell"/>
</dbReference>
<feature type="region of interest" description="Disordered" evidence="10">
    <location>
        <begin position="1067"/>
        <end position="1087"/>
    </location>
</feature>
<dbReference type="InterPro" id="IPR028565">
    <property type="entry name" value="MHD"/>
</dbReference>
<dbReference type="PROSITE" id="PS51070">
    <property type="entry name" value="SHD"/>
    <property type="match status" value="1"/>
</dbReference>
<evidence type="ECO:0000256" key="6">
    <source>
        <dbReference type="ARBA" id="ARBA00022583"/>
    </source>
</evidence>
<evidence type="ECO:0000313" key="13">
    <source>
        <dbReference type="EMBL" id="KAJ4949463.1"/>
    </source>
</evidence>
<keyword evidence="7" id="KW-0805">Transcription regulation</keyword>
<dbReference type="InterPro" id="IPR036168">
    <property type="entry name" value="AP2_Mu_C_sf"/>
</dbReference>
<dbReference type="FunFam" id="2.30.18.10:FF:000002">
    <property type="entry name" value="Transcription initiation factor IIA subunit 1"/>
    <property type="match status" value="1"/>
</dbReference>
<evidence type="ECO:0000256" key="2">
    <source>
        <dbReference type="ARBA" id="ARBA00004496"/>
    </source>
</evidence>
<dbReference type="GO" id="GO:0006897">
    <property type="term" value="P:endocytosis"/>
    <property type="evidence" value="ECO:0007669"/>
    <property type="project" value="UniProtKB-KW"/>
</dbReference>
<dbReference type="Gene3D" id="1.10.287.100">
    <property type="match status" value="1"/>
</dbReference>
<protein>
    <recommendedName>
        <fullName evidence="15">Stonin-1</fullName>
    </recommendedName>
</protein>
<organism evidence="13 14">
    <name type="scientific">Pogonophryne albipinna</name>
    <dbReference type="NCBI Taxonomy" id="1090488"/>
    <lineage>
        <taxon>Eukaryota</taxon>
        <taxon>Metazoa</taxon>
        <taxon>Chordata</taxon>
        <taxon>Craniata</taxon>
        <taxon>Vertebrata</taxon>
        <taxon>Euteleostomi</taxon>
        <taxon>Actinopterygii</taxon>
        <taxon>Neopterygii</taxon>
        <taxon>Teleostei</taxon>
        <taxon>Neoteleostei</taxon>
        <taxon>Acanthomorphata</taxon>
        <taxon>Eupercaria</taxon>
        <taxon>Perciformes</taxon>
        <taxon>Notothenioidei</taxon>
        <taxon>Pogonophryne</taxon>
    </lineage>
</organism>
<feature type="region of interest" description="Disordered" evidence="10">
    <location>
        <begin position="862"/>
        <end position="949"/>
    </location>
</feature>
<proteinExistence type="inferred from homology"/>
<keyword evidence="5" id="KW-0963">Cytoplasm</keyword>
<dbReference type="SUPFAM" id="SSF50784">
    <property type="entry name" value="Transcription factor IIA (TFIIA), beta-barrel domain"/>
    <property type="match status" value="1"/>
</dbReference>
<dbReference type="PANTHER" id="PTHR10529">
    <property type="entry name" value="AP COMPLEX SUBUNIT MU"/>
    <property type="match status" value="1"/>
</dbReference>
<evidence type="ECO:0000259" key="12">
    <source>
        <dbReference type="PROSITE" id="PS51072"/>
    </source>
</evidence>
<dbReference type="Gene3D" id="2.60.40.1170">
    <property type="entry name" value="Mu homology domain, subdomain B"/>
    <property type="match status" value="2"/>
</dbReference>
<keyword evidence="8" id="KW-0804">Transcription</keyword>
<feature type="domain" description="MHD" evidence="12">
    <location>
        <begin position="384"/>
        <end position="692"/>
    </location>
</feature>
<feature type="region of interest" description="Disordered" evidence="10">
    <location>
        <begin position="111"/>
        <end position="191"/>
    </location>
</feature>
<reference evidence="13" key="1">
    <citation type="submission" date="2022-11" db="EMBL/GenBank/DDBJ databases">
        <title>Chromosome-level genome of Pogonophryne albipinna.</title>
        <authorList>
            <person name="Jo E."/>
        </authorList>
    </citation>
    <scope>NUCLEOTIDE SEQUENCE</scope>
    <source>
        <strain evidence="13">SGF0006</strain>
        <tissue evidence="13">Muscle</tissue>
    </source>
</reference>
<dbReference type="SUPFAM" id="SSF49447">
    <property type="entry name" value="Second domain of Mu2 adaptin subunit (ap50) of ap2 adaptor"/>
    <property type="match status" value="1"/>
</dbReference>
<feature type="compositionally biased region" description="Polar residues" evidence="10">
    <location>
        <begin position="126"/>
        <end position="144"/>
    </location>
</feature>
<dbReference type="GO" id="GO:0006367">
    <property type="term" value="P:transcription initiation at RNA polymerase II promoter"/>
    <property type="evidence" value="ECO:0007669"/>
    <property type="project" value="InterPro"/>
</dbReference>
<feature type="domain" description="SHD" evidence="11">
    <location>
        <begin position="247"/>
        <end position="380"/>
    </location>
</feature>
<evidence type="ECO:0000313" key="14">
    <source>
        <dbReference type="Proteomes" id="UP001219934"/>
    </source>
</evidence>
<dbReference type="SMART" id="SM01371">
    <property type="entry name" value="TFIIA"/>
    <property type="match status" value="1"/>
</dbReference>
<dbReference type="InterPro" id="IPR012320">
    <property type="entry name" value="SHD_dom"/>
</dbReference>
<evidence type="ECO:0000256" key="4">
    <source>
        <dbReference type="ARBA" id="ARBA00010059"/>
    </source>
</evidence>
<evidence type="ECO:0000256" key="3">
    <source>
        <dbReference type="ARBA" id="ARBA00005579"/>
    </source>
</evidence>
<evidence type="ECO:0000256" key="9">
    <source>
        <dbReference type="ARBA" id="ARBA00023242"/>
    </source>
</evidence>
<dbReference type="SUPFAM" id="SSF47396">
    <property type="entry name" value="Transcription factor IIA (TFIIA), alpha-helical domain"/>
    <property type="match status" value="1"/>
</dbReference>
<dbReference type="PROSITE" id="PS51072">
    <property type="entry name" value="MHD"/>
    <property type="match status" value="1"/>
</dbReference>
<evidence type="ECO:0000256" key="10">
    <source>
        <dbReference type="SAM" id="MobiDB-lite"/>
    </source>
</evidence>
<feature type="compositionally biased region" description="Low complexity" evidence="10">
    <location>
        <begin position="1067"/>
        <end position="1082"/>
    </location>
</feature>
<sequence>MCSTNHSNWVTFEDDTTPLSSPQKPQQSPEHIKAALPRPNGLKLVLPPIRDTSWSFNSSLESPQSHSSLSGSSCVPCNTPFCTPVSGVPSGASPFHSNTWEKNDFFRSLSSTSTISAPSPAPEALHQTSDGPSPFPSFQGNSGHYNPFWDGSRHSADVDSSSSDSESESQSSLPRFFIRTKDGSEPPRDHLQNSLSYVCHKLEGLKATEAETENGGGRRLRCKSEVLSEDSSQFVPRGLFRSKKRDGWSVLLRIPEKKNRMSSRQWGPIYLRLLPGGVLQMFYEKGLEKPFKEFQLLPQCRLSDLKLESYGEPRKVLSVKVEHYSYTEKKRYHPKLDVSHEAEAEELLKFGSTAHEDMEDLVVSMEEEIFKLCLHHQQRRHYEEQELSLQITDHIWVQLDKFGEVIERTAFTQIHCLSFLNGLGDCFLALNDLGLLRFDSSYGSEEDGEVWMEIADSHFHKCVNETEFQRSRLVKFAPPEACRVELMRYKTEILGCTEIPFSVKAVVTVQGAYVELQAFLNMTPTFPSLGSVSDTNPLCENVVIRVPVPGEWVKVTQTVALLRQRSLKSRMNRNACLGAVGAADSQPVMQVTIGTVKYENVYSAVVWRIDRLPAKNTAVDHPHSFSCKLELGSDQEIPSDWYPFVTMECEIMGAVVSGTRVKSLGTANDIQPQKNVTSWTRYHCQAKLYLSIIDDVIESMRELFLDEGLEDRVLDDLRHLWEAKMMQSKAMEDFRKNNINSSNFVLQLPASYSRTDQELTASVVIPASHNIHSFPMKASVIKLFRTSPPCPRVALETNSETIATFSLPAGLSYPVQIPAGVTLQTASGQLYKVNVPVVVTQAPAGQPLISRTMQRVFVGREAPAPQSSAVPPKTTRPQEVDPPSVPAYSLQLPSHSQVDIPPCQEKSVPQPPQVPAAEPSQLQGARSPDPDINLEENEQSPQREPVNLSMNASPCSQLLEQISSEEALTQTAQFKSRDIDDILKEVIEEERQKAERARNLAPAKNDNQSDPVLGLDLDFNYNELSDIVQLDGPAGNSDMEEEEGGPMEENDFLGIINAEAIKALQEGEGSSDGNSVSSSSDSEGADLAEAVEEDPLNSGDDVHEQDIPDLFDTDNVIVCQYDKIHRSKNRWKFHLKDGVMCYGGRDYVFSKAVGEAEW</sequence>
<evidence type="ECO:0008006" key="15">
    <source>
        <dbReference type="Google" id="ProtNLM"/>
    </source>
</evidence>
<evidence type="ECO:0000259" key="11">
    <source>
        <dbReference type="PROSITE" id="PS51070"/>
    </source>
</evidence>
<comment type="similarity">
    <text evidence="3">Belongs to the Stoned B family.</text>
</comment>
<feature type="compositionally biased region" description="Low complexity" evidence="10">
    <location>
        <begin position="20"/>
        <end position="29"/>
    </location>
</feature>
<evidence type="ECO:0000256" key="7">
    <source>
        <dbReference type="ARBA" id="ARBA00023015"/>
    </source>
</evidence>
<feature type="compositionally biased region" description="Basic and acidic residues" evidence="10">
    <location>
        <begin position="179"/>
        <end position="191"/>
    </location>
</feature>
<dbReference type="Gene3D" id="2.30.18.10">
    <property type="entry name" value="Transcription factor IIA (TFIIA), beta-barrel domain"/>
    <property type="match status" value="1"/>
</dbReference>
<evidence type="ECO:0000256" key="8">
    <source>
        <dbReference type="ARBA" id="ARBA00023163"/>
    </source>
</evidence>
<dbReference type="FunFam" id="2.60.40.1170:FF:000054">
    <property type="entry name" value="General transcription factor IIA, 1-like"/>
    <property type="match status" value="1"/>
</dbReference>
<evidence type="ECO:0000256" key="1">
    <source>
        <dbReference type="ARBA" id="ARBA00004123"/>
    </source>
</evidence>
<dbReference type="CDD" id="cd07976">
    <property type="entry name" value="TFIIA_alpha_beta_like"/>
    <property type="match status" value="2"/>
</dbReference>